<gene>
    <name evidence="5" type="ORF">EIN_282290</name>
</gene>
<dbReference type="SMART" id="SM00543">
    <property type="entry name" value="MIF4G"/>
    <property type="match status" value="1"/>
</dbReference>
<keyword evidence="6" id="KW-1185">Reference proteome</keyword>
<dbReference type="SMART" id="SM00544">
    <property type="entry name" value="MA3"/>
    <property type="match status" value="1"/>
</dbReference>
<dbReference type="GO" id="GO:0042274">
    <property type="term" value="P:ribosomal small subunit biogenesis"/>
    <property type="evidence" value="ECO:0007669"/>
    <property type="project" value="TreeGrafter"/>
</dbReference>
<dbReference type="VEuPathDB" id="AmoebaDB:EIN_282290"/>
<dbReference type="AlphaFoldDB" id="A0A0A1TX56"/>
<keyword evidence="3" id="KW-0539">Nucleus</keyword>
<dbReference type="SUPFAM" id="SSF48371">
    <property type="entry name" value="ARM repeat"/>
    <property type="match status" value="1"/>
</dbReference>
<dbReference type="InterPro" id="IPR003891">
    <property type="entry name" value="Initiation_fac_eIF4g_MI"/>
</dbReference>
<accession>A0A0A1TX56</accession>
<dbReference type="OMA" id="CGNERNY"/>
<dbReference type="OrthoDB" id="10260961at2759"/>
<dbReference type="Pfam" id="PF02854">
    <property type="entry name" value="MIF4G"/>
    <property type="match status" value="1"/>
</dbReference>
<proteinExistence type="inferred from homology"/>
<comment type="similarity">
    <text evidence="2">Belongs to the CWC22 family.</text>
</comment>
<evidence type="ECO:0000313" key="5">
    <source>
        <dbReference type="EMBL" id="ELP85848.1"/>
    </source>
</evidence>
<evidence type="ECO:0000256" key="3">
    <source>
        <dbReference type="ARBA" id="ARBA00023242"/>
    </source>
</evidence>
<dbReference type="EMBL" id="KB207030">
    <property type="protein sequence ID" value="ELP85848.1"/>
    <property type="molecule type" value="Genomic_DNA"/>
</dbReference>
<dbReference type="Proteomes" id="UP000014680">
    <property type="component" value="Unassembled WGS sequence"/>
</dbReference>
<evidence type="ECO:0000256" key="1">
    <source>
        <dbReference type="ARBA" id="ARBA00004604"/>
    </source>
</evidence>
<dbReference type="Pfam" id="PF02847">
    <property type="entry name" value="MA3"/>
    <property type="match status" value="1"/>
</dbReference>
<protein>
    <submittedName>
        <fullName evidence="5">Sgd1p, putative</fullName>
    </submittedName>
</protein>
<evidence type="ECO:0000313" key="6">
    <source>
        <dbReference type="Proteomes" id="UP000014680"/>
    </source>
</evidence>
<dbReference type="GO" id="GO:0005730">
    <property type="term" value="C:nucleolus"/>
    <property type="evidence" value="ECO:0007669"/>
    <property type="project" value="UniProtKB-SubCell"/>
</dbReference>
<dbReference type="RefSeq" id="XP_004185194.1">
    <property type="nucleotide sequence ID" value="XM_004185146.1"/>
</dbReference>
<reference evidence="5 6" key="1">
    <citation type="submission" date="2012-10" db="EMBL/GenBank/DDBJ databases">
        <authorList>
            <person name="Zafar N."/>
            <person name="Inman J."/>
            <person name="Hall N."/>
            <person name="Lorenzi H."/>
            <person name="Caler E."/>
        </authorList>
    </citation>
    <scope>NUCLEOTIDE SEQUENCE [LARGE SCALE GENOMIC DNA]</scope>
    <source>
        <strain evidence="5 6">IP1</strain>
    </source>
</reference>
<dbReference type="PANTHER" id="PTHR18034">
    <property type="entry name" value="CELL CYCLE CONTROL PROTEIN CWF22-RELATED"/>
    <property type="match status" value="1"/>
</dbReference>
<dbReference type="PROSITE" id="PS51366">
    <property type="entry name" value="MI"/>
    <property type="match status" value="1"/>
</dbReference>
<evidence type="ECO:0000256" key="2">
    <source>
        <dbReference type="ARBA" id="ARBA00006856"/>
    </source>
</evidence>
<comment type="subcellular location">
    <subcellularLocation>
        <location evidence="1">Nucleus</location>
        <location evidence="1">Nucleolus</location>
    </subcellularLocation>
</comment>
<dbReference type="PANTHER" id="PTHR18034:SF4">
    <property type="entry name" value="NUCLEOLAR MIF4G DOMAIN-CONTAINING PROTEIN 1"/>
    <property type="match status" value="1"/>
</dbReference>
<dbReference type="Gene3D" id="1.25.40.180">
    <property type="match status" value="1"/>
</dbReference>
<evidence type="ECO:0000259" key="4">
    <source>
        <dbReference type="PROSITE" id="PS51366"/>
    </source>
</evidence>
<sequence length="480" mass="53994">MSEVEVQKCVRGQLNRLSSSSLELITETMTSYFEQYPKAYVTDSIVSSTLQTVKKLGDTPDQILTISSLISTLCGTVSIGVCGSLLQALYSEELTISNSILVCGFYEFGIIDSTLIFDTVLKAIDEKKFDIVITIIQTVGSILRSEEPKALKETILKANAALTGHPLDSKEKFVLEILNDLKNNKITPKNVDLVDRLKRLVNAIWKKNGVAKGFTLRVTLLEILDKKNKWWEAGSANSEVTFSTLSTSQDQLGFPQNEDKSGDLQAKAREHHMNTEVRRAVFAAVMGAEDYVDGYQRILQLNLKGEAEREVVYVLMYCIGQSKSYNIYFTLIVEQLVQKTKGARYTLQLAFFDRIKDLDAYGPRAAINWGKLLGDMLAKDFLNLKIFKGIDFLNLTTIGTVFVRTALQTLLAAEDIQSVNHAFERLISVKDPEFLKVRKYIHLFLLKKMGKVQDLNLKARVEKRRLAIIKMLNSSVDSLM</sequence>
<feature type="domain" description="MI" evidence="4">
    <location>
        <begin position="276"/>
        <end position="392"/>
    </location>
</feature>
<dbReference type="GO" id="GO:0003723">
    <property type="term" value="F:RNA binding"/>
    <property type="evidence" value="ECO:0007669"/>
    <property type="project" value="InterPro"/>
</dbReference>
<organism evidence="5 6">
    <name type="scientific">Entamoeba invadens IP1</name>
    <dbReference type="NCBI Taxonomy" id="370355"/>
    <lineage>
        <taxon>Eukaryota</taxon>
        <taxon>Amoebozoa</taxon>
        <taxon>Evosea</taxon>
        <taxon>Archamoebae</taxon>
        <taxon>Mastigamoebida</taxon>
        <taxon>Entamoebidae</taxon>
        <taxon>Entamoeba</taxon>
    </lineage>
</organism>
<dbReference type="InterPro" id="IPR003890">
    <property type="entry name" value="MIF4G-like_typ-3"/>
</dbReference>
<dbReference type="GeneID" id="14884726"/>
<dbReference type="InterPro" id="IPR016024">
    <property type="entry name" value="ARM-type_fold"/>
</dbReference>
<dbReference type="InterPro" id="IPR050781">
    <property type="entry name" value="CWC22_splicing_factor"/>
</dbReference>
<dbReference type="KEGG" id="eiv:EIN_282290"/>
<name>A0A0A1TX56_ENTIV</name>